<dbReference type="Proteomes" id="UP001465976">
    <property type="component" value="Unassembled WGS sequence"/>
</dbReference>
<evidence type="ECO:0000313" key="2">
    <source>
        <dbReference type="Proteomes" id="UP001465976"/>
    </source>
</evidence>
<gene>
    <name evidence="1" type="ORF">V5O48_009282</name>
</gene>
<reference evidence="1 2" key="1">
    <citation type="submission" date="2024-02" db="EMBL/GenBank/DDBJ databases">
        <title>A draft genome for the cacao thread blight pathogen Marasmius crinis-equi.</title>
        <authorList>
            <person name="Cohen S.P."/>
            <person name="Baruah I.K."/>
            <person name="Amoako-Attah I."/>
            <person name="Bukari Y."/>
            <person name="Meinhardt L.W."/>
            <person name="Bailey B.A."/>
        </authorList>
    </citation>
    <scope>NUCLEOTIDE SEQUENCE [LARGE SCALE GENOMIC DNA]</scope>
    <source>
        <strain evidence="1 2">GH-76</strain>
    </source>
</reference>
<protein>
    <submittedName>
        <fullName evidence="1">Uncharacterized protein</fullName>
    </submittedName>
</protein>
<organism evidence="1 2">
    <name type="scientific">Marasmius crinis-equi</name>
    <dbReference type="NCBI Taxonomy" id="585013"/>
    <lineage>
        <taxon>Eukaryota</taxon>
        <taxon>Fungi</taxon>
        <taxon>Dikarya</taxon>
        <taxon>Basidiomycota</taxon>
        <taxon>Agaricomycotina</taxon>
        <taxon>Agaricomycetes</taxon>
        <taxon>Agaricomycetidae</taxon>
        <taxon>Agaricales</taxon>
        <taxon>Marasmiineae</taxon>
        <taxon>Marasmiaceae</taxon>
        <taxon>Marasmius</taxon>
    </lineage>
</organism>
<name>A0ABR3FBQ7_9AGAR</name>
<comment type="caution">
    <text evidence="1">The sequence shown here is derived from an EMBL/GenBank/DDBJ whole genome shotgun (WGS) entry which is preliminary data.</text>
</comment>
<proteinExistence type="predicted"/>
<keyword evidence="2" id="KW-1185">Reference proteome</keyword>
<accession>A0ABR3FBQ7</accession>
<sequence>MTTAGTSSTKLKKATKAHSETLVKIEVSDANSAPVATPINMDGAPSIEDNGIIFLGSPLPQWAKDKAIIQALALGAKKPN</sequence>
<dbReference type="EMBL" id="JBAHYK010000597">
    <property type="protein sequence ID" value="KAL0572683.1"/>
    <property type="molecule type" value="Genomic_DNA"/>
</dbReference>
<evidence type="ECO:0000313" key="1">
    <source>
        <dbReference type="EMBL" id="KAL0572683.1"/>
    </source>
</evidence>